<sequence length="669" mass="74361">MQISRCSILRVLNTRAADTDMTDEERNVSKRNVPGCLGLPLVRRFLEAGQVMHTTFTCVFTSEKILPETQKTTSAKKSAVDEKQWKAVARALAGLRDLRATLSSGQQREFDSLLDDVLISARLTSSDSKRVPVVTSSIVKPDPSSQPNSTPDVSQATTLAATPAPTGQLPSISTEALSLAEGRKSTSAVTIPLKIQPATNKPLTKSARKRQRKKMLAQGSTPSPQPPQIKSPIVNKPTNSQKPAQRGLQKHHHDAKHHENPLSIIRQCLGFGQNGHVQDMFKDVVLVSIDFENIERILGRSQDNRQSRLGAEMGVSILDTRSFDSPTVSNNDLIQGFNFSTSASPQSGRQGAWKDYFFRFGQTEYTTMDMFSKKLDSLIDRKRNNVLIAHSAQVEVDVLQHLKFNMHTGISAIICTHRLMSRVYLGQDSKLYIDDSPNRRLFDSTLQGLCRKLGMDTDRWPESFHVGGNDANYTLKAALLLAVEAFQDKQHLMSRDQLERMSKLEKIARARLPSLGAVRGDFPQAIASPLEAEPQKDSSIEKRTVSGTPLSLVMSPASTSMVISTTTSAGNVLVSSDTPNPPDPQSVMSESMIIPVAVAETKMTPVDTIVEQLGDQEKEDCPKERKMFVGKRDRIKVIWKKLMKKKRNDLHRIPYFFQVDSQSIFRIFL</sequence>
<organism evidence="3 4">
    <name type="scientific">Oculimacula yallundae</name>
    <dbReference type="NCBI Taxonomy" id="86028"/>
    <lineage>
        <taxon>Eukaryota</taxon>
        <taxon>Fungi</taxon>
        <taxon>Dikarya</taxon>
        <taxon>Ascomycota</taxon>
        <taxon>Pezizomycotina</taxon>
        <taxon>Leotiomycetes</taxon>
        <taxon>Helotiales</taxon>
        <taxon>Ploettnerulaceae</taxon>
        <taxon>Oculimacula</taxon>
    </lineage>
</organism>
<feature type="region of interest" description="Disordered" evidence="1">
    <location>
        <begin position="130"/>
        <end position="155"/>
    </location>
</feature>
<feature type="domain" description="Gfd2/YDR514C-like C-terminal" evidence="2">
    <location>
        <begin position="285"/>
        <end position="479"/>
    </location>
</feature>
<dbReference type="PANTHER" id="PTHR28083">
    <property type="entry name" value="GOOD FOR FULL DBP5 ACTIVITY PROTEIN 2"/>
    <property type="match status" value="1"/>
</dbReference>
<name>A0ABR4BTA7_9HELO</name>
<keyword evidence="4" id="KW-1185">Reference proteome</keyword>
<gene>
    <name evidence="3" type="ORF">VTL71DRAFT_9243</name>
</gene>
<evidence type="ECO:0000313" key="4">
    <source>
        <dbReference type="Proteomes" id="UP001595075"/>
    </source>
</evidence>
<dbReference type="EMBL" id="JAZHXI010000021">
    <property type="protein sequence ID" value="KAL2060602.1"/>
    <property type="molecule type" value="Genomic_DNA"/>
</dbReference>
<dbReference type="Pfam" id="PF21762">
    <property type="entry name" value="DEDDh_C"/>
    <property type="match status" value="1"/>
</dbReference>
<dbReference type="PANTHER" id="PTHR28083:SF1">
    <property type="entry name" value="GOOD FOR FULL DBP5 ACTIVITY PROTEIN 2"/>
    <property type="match status" value="1"/>
</dbReference>
<comment type="caution">
    <text evidence="3">The sequence shown here is derived from an EMBL/GenBank/DDBJ whole genome shotgun (WGS) entry which is preliminary data.</text>
</comment>
<proteinExistence type="predicted"/>
<accession>A0ABR4BTA7</accession>
<dbReference type="InterPro" id="IPR048519">
    <property type="entry name" value="Gfd2/YDR514C-like_C"/>
</dbReference>
<evidence type="ECO:0000259" key="2">
    <source>
        <dbReference type="Pfam" id="PF21762"/>
    </source>
</evidence>
<evidence type="ECO:0000313" key="3">
    <source>
        <dbReference type="EMBL" id="KAL2060602.1"/>
    </source>
</evidence>
<dbReference type="Proteomes" id="UP001595075">
    <property type="component" value="Unassembled WGS sequence"/>
</dbReference>
<evidence type="ECO:0000256" key="1">
    <source>
        <dbReference type="SAM" id="MobiDB-lite"/>
    </source>
</evidence>
<feature type="region of interest" description="Disordered" evidence="1">
    <location>
        <begin position="190"/>
        <end position="259"/>
    </location>
</feature>
<reference evidence="3 4" key="1">
    <citation type="journal article" date="2024" name="Commun. Biol.">
        <title>Comparative genomic analysis of thermophilic fungi reveals convergent evolutionary adaptations and gene losses.</title>
        <authorList>
            <person name="Steindorff A.S."/>
            <person name="Aguilar-Pontes M.V."/>
            <person name="Robinson A.J."/>
            <person name="Andreopoulos B."/>
            <person name="LaButti K."/>
            <person name="Kuo A."/>
            <person name="Mondo S."/>
            <person name="Riley R."/>
            <person name="Otillar R."/>
            <person name="Haridas S."/>
            <person name="Lipzen A."/>
            <person name="Grimwood J."/>
            <person name="Schmutz J."/>
            <person name="Clum A."/>
            <person name="Reid I.D."/>
            <person name="Moisan M.C."/>
            <person name="Butler G."/>
            <person name="Nguyen T.T.M."/>
            <person name="Dewar K."/>
            <person name="Conant G."/>
            <person name="Drula E."/>
            <person name="Henrissat B."/>
            <person name="Hansel C."/>
            <person name="Singer S."/>
            <person name="Hutchinson M.I."/>
            <person name="de Vries R.P."/>
            <person name="Natvig D.O."/>
            <person name="Powell A.J."/>
            <person name="Tsang A."/>
            <person name="Grigoriev I.V."/>
        </authorList>
    </citation>
    <scope>NUCLEOTIDE SEQUENCE [LARGE SCALE GENOMIC DNA]</scope>
    <source>
        <strain evidence="3 4">CBS 494.80</strain>
    </source>
</reference>
<dbReference type="InterPro" id="IPR040151">
    <property type="entry name" value="Gfd2/YDR514C-like"/>
</dbReference>
<protein>
    <recommendedName>
        <fullName evidence="2">Gfd2/YDR514C-like C-terminal domain-containing protein</fullName>
    </recommendedName>
</protein>
<feature type="compositionally biased region" description="Polar residues" evidence="1">
    <location>
        <begin position="134"/>
        <end position="155"/>
    </location>
</feature>
<feature type="compositionally biased region" description="Basic residues" evidence="1">
    <location>
        <begin position="206"/>
        <end position="215"/>
    </location>
</feature>